<reference evidence="1 2" key="1">
    <citation type="submission" date="2019-05" db="EMBL/GenBank/DDBJ databases">
        <title>Another draft genome of Portunus trituberculatus and its Hox gene families provides insights of decapod evolution.</title>
        <authorList>
            <person name="Jeong J.-H."/>
            <person name="Song I."/>
            <person name="Kim S."/>
            <person name="Choi T."/>
            <person name="Kim D."/>
            <person name="Ryu S."/>
            <person name="Kim W."/>
        </authorList>
    </citation>
    <scope>NUCLEOTIDE SEQUENCE [LARGE SCALE GENOMIC DNA]</scope>
    <source>
        <tissue evidence="1">Muscle</tissue>
    </source>
</reference>
<name>A0A5B7HID7_PORTR</name>
<dbReference type="Proteomes" id="UP000324222">
    <property type="component" value="Unassembled WGS sequence"/>
</dbReference>
<comment type="caution">
    <text evidence="1">The sequence shown here is derived from an EMBL/GenBank/DDBJ whole genome shotgun (WGS) entry which is preliminary data.</text>
</comment>
<evidence type="ECO:0000313" key="1">
    <source>
        <dbReference type="EMBL" id="MPC68364.1"/>
    </source>
</evidence>
<gene>
    <name evidence="1" type="ORF">E2C01_062564</name>
</gene>
<evidence type="ECO:0000313" key="2">
    <source>
        <dbReference type="Proteomes" id="UP000324222"/>
    </source>
</evidence>
<dbReference type="EMBL" id="VSRR010027715">
    <property type="protein sequence ID" value="MPC68364.1"/>
    <property type="molecule type" value="Genomic_DNA"/>
</dbReference>
<accession>A0A5B7HID7</accession>
<organism evidence="1 2">
    <name type="scientific">Portunus trituberculatus</name>
    <name type="common">Swimming crab</name>
    <name type="synonym">Neptunus trituberculatus</name>
    <dbReference type="NCBI Taxonomy" id="210409"/>
    <lineage>
        <taxon>Eukaryota</taxon>
        <taxon>Metazoa</taxon>
        <taxon>Ecdysozoa</taxon>
        <taxon>Arthropoda</taxon>
        <taxon>Crustacea</taxon>
        <taxon>Multicrustacea</taxon>
        <taxon>Malacostraca</taxon>
        <taxon>Eumalacostraca</taxon>
        <taxon>Eucarida</taxon>
        <taxon>Decapoda</taxon>
        <taxon>Pleocyemata</taxon>
        <taxon>Brachyura</taxon>
        <taxon>Eubrachyura</taxon>
        <taxon>Portunoidea</taxon>
        <taxon>Portunidae</taxon>
        <taxon>Portuninae</taxon>
        <taxon>Portunus</taxon>
    </lineage>
</organism>
<keyword evidence="2" id="KW-1185">Reference proteome</keyword>
<dbReference type="AlphaFoldDB" id="A0A5B7HID7"/>
<protein>
    <submittedName>
        <fullName evidence="1">Uncharacterized protein</fullName>
    </submittedName>
</protein>
<sequence>MFPAYKKNLRHYLVPLVSKNTPIYLYLTPCPASHDYSIPQPFHPECLPSHRANLEALVILT</sequence>
<proteinExistence type="predicted"/>